<accession>A0A928VTT5</accession>
<evidence type="ECO:0000256" key="1">
    <source>
        <dbReference type="SAM" id="Phobius"/>
    </source>
</evidence>
<sequence length="170" mass="19670">MNRTYTPICPVPTEQQPIVEYQTLRESCFFRSCTGELRDYLTMLAWFWLPGWLFVGPVVAASFSPEKFPMRFFLGGAAGASFIVFLLVVRLYLGWRYVSDRLSDTTVIYEESGWYDGQCWTKTPEILTRDSLVVSYEIQPILNRLQRTFFWLGITYLSGGLVWGILEMLG</sequence>
<keyword evidence="3" id="KW-1185">Reference proteome</keyword>
<organism evidence="2 3">
    <name type="scientific">Zarconia navalis LEGE 11467</name>
    <dbReference type="NCBI Taxonomy" id="1828826"/>
    <lineage>
        <taxon>Bacteria</taxon>
        <taxon>Bacillati</taxon>
        <taxon>Cyanobacteriota</taxon>
        <taxon>Cyanophyceae</taxon>
        <taxon>Oscillatoriophycideae</taxon>
        <taxon>Oscillatoriales</taxon>
        <taxon>Oscillatoriales incertae sedis</taxon>
        <taxon>Zarconia</taxon>
        <taxon>Zarconia navalis</taxon>
    </lineage>
</organism>
<evidence type="ECO:0000313" key="3">
    <source>
        <dbReference type="Proteomes" id="UP000621799"/>
    </source>
</evidence>
<reference evidence="2" key="1">
    <citation type="submission" date="2020-10" db="EMBL/GenBank/DDBJ databases">
        <authorList>
            <person name="Castelo-Branco R."/>
            <person name="Eusebio N."/>
            <person name="Adriana R."/>
            <person name="Vieira A."/>
            <person name="Brugerolle De Fraissinette N."/>
            <person name="Rezende De Castro R."/>
            <person name="Schneider M.P."/>
            <person name="Vasconcelos V."/>
            <person name="Leao P.N."/>
        </authorList>
    </citation>
    <scope>NUCLEOTIDE SEQUENCE</scope>
    <source>
        <strain evidence="2">LEGE 11467</strain>
    </source>
</reference>
<dbReference type="EMBL" id="JADEXN010000004">
    <property type="protein sequence ID" value="MBE9039269.1"/>
    <property type="molecule type" value="Genomic_DNA"/>
</dbReference>
<dbReference type="InterPro" id="IPR009631">
    <property type="entry name" value="CGLD27-like"/>
</dbReference>
<feature type="transmembrane region" description="Helical" evidence="1">
    <location>
        <begin position="149"/>
        <end position="166"/>
    </location>
</feature>
<feature type="transmembrane region" description="Helical" evidence="1">
    <location>
        <begin position="72"/>
        <end position="93"/>
    </location>
</feature>
<evidence type="ECO:0000313" key="2">
    <source>
        <dbReference type="EMBL" id="MBE9039269.1"/>
    </source>
</evidence>
<dbReference type="Pfam" id="PF06799">
    <property type="entry name" value="CGLD27-like"/>
    <property type="match status" value="1"/>
</dbReference>
<keyword evidence="1" id="KW-0812">Transmembrane</keyword>
<keyword evidence="1" id="KW-0472">Membrane</keyword>
<keyword evidence="1" id="KW-1133">Transmembrane helix</keyword>
<proteinExistence type="predicted"/>
<comment type="caution">
    <text evidence="2">The sequence shown here is derived from an EMBL/GenBank/DDBJ whole genome shotgun (WGS) entry which is preliminary data.</text>
</comment>
<dbReference type="AlphaFoldDB" id="A0A928VTT5"/>
<feature type="transmembrane region" description="Helical" evidence="1">
    <location>
        <begin position="40"/>
        <end position="60"/>
    </location>
</feature>
<dbReference type="PANTHER" id="PTHR34214">
    <property type="match status" value="1"/>
</dbReference>
<name>A0A928VTT5_9CYAN</name>
<gene>
    <name evidence="2" type="ORF">IQ235_00470</name>
</gene>
<dbReference type="PANTHER" id="PTHR34214:SF3">
    <property type="entry name" value="PROTEIN CONSERVED IN THE GREEN LINEAGE AND DIATOMS 27, CHLOROPLASTIC"/>
    <property type="match status" value="1"/>
</dbReference>
<dbReference type="Proteomes" id="UP000621799">
    <property type="component" value="Unassembled WGS sequence"/>
</dbReference>
<protein>
    <submittedName>
        <fullName evidence="2">CGLD27 family protein</fullName>
    </submittedName>
</protein>